<name>A0A1I2MQT1_9BACL</name>
<dbReference type="InterPro" id="IPR025699">
    <property type="entry name" value="ABC2_memb-like"/>
</dbReference>
<dbReference type="OrthoDB" id="2440457at2"/>
<dbReference type="EMBL" id="FOOY01000003">
    <property type="protein sequence ID" value="SFF93925.1"/>
    <property type="molecule type" value="Genomic_DNA"/>
</dbReference>
<feature type="transmembrane region" description="Helical" evidence="1">
    <location>
        <begin position="37"/>
        <end position="61"/>
    </location>
</feature>
<protein>
    <submittedName>
        <fullName evidence="2">ABC-2 type transport system permease protein</fullName>
    </submittedName>
</protein>
<evidence type="ECO:0000313" key="2">
    <source>
        <dbReference type="EMBL" id="SFF93925.1"/>
    </source>
</evidence>
<evidence type="ECO:0000256" key="1">
    <source>
        <dbReference type="SAM" id="Phobius"/>
    </source>
</evidence>
<feature type="transmembrane region" description="Helical" evidence="1">
    <location>
        <begin position="150"/>
        <end position="170"/>
    </location>
</feature>
<feature type="transmembrane region" description="Helical" evidence="1">
    <location>
        <begin position="82"/>
        <end position="108"/>
    </location>
</feature>
<proteinExistence type="predicted"/>
<dbReference type="Proteomes" id="UP000198752">
    <property type="component" value="Unassembled WGS sequence"/>
</dbReference>
<organism evidence="2 3">
    <name type="scientific">Sporolactobacillus nakayamae</name>
    <dbReference type="NCBI Taxonomy" id="269670"/>
    <lineage>
        <taxon>Bacteria</taxon>
        <taxon>Bacillati</taxon>
        <taxon>Bacillota</taxon>
        <taxon>Bacilli</taxon>
        <taxon>Bacillales</taxon>
        <taxon>Sporolactobacillaceae</taxon>
        <taxon>Sporolactobacillus</taxon>
    </lineage>
</organism>
<feature type="transmembrane region" description="Helical" evidence="1">
    <location>
        <begin position="15"/>
        <end position="31"/>
    </location>
</feature>
<keyword evidence="1" id="KW-1133">Transmembrane helix</keyword>
<sequence length="214" mass="24143">MYQLLRKDILTQRKTAFIAPLFLIFYFLTMGKDVPQLGGYIYCLAIGFIAYFMTMLSNFNTNEGADTEHRLLLSMPASRSNIIAAKFFMITVWWGIAYVLSVVFIWVAGMFQEIGTVNLLSAPIAFVSLCAALLLASFFYPFMYQFGYRIASLIGIAVFFAIPSSIGFLIRSDVDLERIQFLTAHPMLALGIGTLLVVAVSFLFSFFIVNRKDY</sequence>
<accession>A0A1I2MQT1</accession>
<dbReference type="RefSeq" id="WP_093668880.1">
    <property type="nucleotide sequence ID" value="NZ_FOOY01000003.1"/>
</dbReference>
<feature type="transmembrane region" description="Helical" evidence="1">
    <location>
        <begin position="190"/>
        <end position="209"/>
    </location>
</feature>
<feature type="transmembrane region" description="Helical" evidence="1">
    <location>
        <begin position="120"/>
        <end position="143"/>
    </location>
</feature>
<dbReference type="Pfam" id="PF13346">
    <property type="entry name" value="ABC2_membrane_5"/>
    <property type="match status" value="1"/>
</dbReference>
<keyword evidence="3" id="KW-1185">Reference proteome</keyword>
<evidence type="ECO:0000313" key="3">
    <source>
        <dbReference type="Proteomes" id="UP000198752"/>
    </source>
</evidence>
<dbReference type="STRING" id="269670.SAMN02982927_00035"/>
<dbReference type="AlphaFoldDB" id="A0A1I2MQT1"/>
<reference evidence="3" key="1">
    <citation type="submission" date="2016-10" db="EMBL/GenBank/DDBJ databases">
        <authorList>
            <person name="Varghese N."/>
            <person name="Submissions S."/>
        </authorList>
    </citation>
    <scope>NUCLEOTIDE SEQUENCE [LARGE SCALE GENOMIC DNA]</scope>
    <source>
        <strain evidence="3">ATCC 700379</strain>
    </source>
</reference>
<keyword evidence="1" id="KW-0812">Transmembrane</keyword>
<keyword evidence="1" id="KW-0472">Membrane</keyword>
<gene>
    <name evidence="2" type="ORF">SAMN02982927_00035</name>
</gene>